<comment type="caution">
    <text evidence="1">The sequence shown here is derived from an EMBL/GenBank/DDBJ whole genome shotgun (WGS) entry which is preliminary data.</text>
</comment>
<dbReference type="PANTHER" id="PTHR46148:SF44">
    <property type="entry name" value="GAG-POL POLYPROTEIN"/>
    <property type="match status" value="1"/>
</dbReference>
<gene>
    <name evidence="1" type="ORF">Scep_005219</name>
</gene>
<sequence>MLRLAKSGPRPMVDLRQIEVRPDVTYEERPIAIVDRAIQTLRNREIPKVLVRWQHHGIKGLTWELESTMRERYPHLFHDMDDSSDPRGYRR</sequence>
<dbReference type="PANTHER" id="PTHR46148">
    <property type="entry name" value="CHROMO DOMAIN-CONTAINING PROTEIN"/>
    <property type="match status" value="1"/>
</dbReference>
<proteinExistence type="predicted"/>
<dbReference type="AlphaFoldDB" id="A0AAP0KUT4"/>
<dbReference type="SUPFAM" id="SSF54160">
    <property type="entry name" value="Chromo domain-like"/>
    <property type="match status" value="1"/>
</dbReference>
<evidence type="ECO:0000313" key="1">
    <source>
        <dbReference type="EMBL" id="KAK9158645.1"/>
    </source>
</evidence>
<keyword evidence="2" id="KW-1185">Reference proteome</keyword>
<organism evidence="1 2">
    <name type="scientific">Stephania cephalantha</name>
    <dbReference type="NCBI Taxonomy" id="152367"/>
    <lineage>
        <taxon>Eukaryota</taxon>
        <taxon>Viridiplantae</taxon>
        <taxon>Streptophyta</taxon>
        <taxon>Embryophyta</taxon>
        <taxon>Tracheophyta</taxon>
        <taxon>Spermatophyta</taxon>
        <taxon>Magnoliopsida</taxon>
        <taxon>Ranunculales</taxon>
        <taxon>Menispermaceae</taxon>
        <taxon>Menispermoideae</taxon>
        <taxon>Cissampelideae</taxon>
        <taxon>Stephania</taxon>
    </lineage>
</organism>
<protein>
    <submittedName>
        <fullName evidence="1">Uncharacterized protein</fullName>
    </submittedName>
</protein>
<dbReference type="EMBL" id="JBBNAG010000002">
    <property type="protein sequence ID" value="KAK9158645.1"/>
    <property type="molecule type" value="Genomic_DNA"/>
</dbReference>
<reference evidence="1 2" key="1">
    <citation type="submission" date="2024-01" db="EMBL/GenBank/DDBJ databases">
        <title>Genome assemblies of Stephania.</title>
        <authorList>
            <person name="Yang L."/>
        </authorList>
    </citation>
    <scope>NUCLEOTIDE SEQUENCE [LARGE SCALE GENOMIC DNA]</scope>
    <source>
        <strain evidence="1">JXDWG</strain>
        <tissue evidence="1">Leaf</tissue>
    </source>
</reference>
<evidence type="ECO:0000313" key="2">
    <source>
        <dbReference type="Proteomes" id="UP001419268"/>
    </source>
</evidence>
<dbReference type="Proteomes" id="UP001419268">
    <property type="component" value="Unassembled WGS sequence"/>
</dbReference>
<accession>A0AAP0KUT4</accession>
<dbReference type="InterPro" id="IPR016197">
    <property type="entry name" value="Chromo-like_dom_sf"/>
</dbReference>
<name>A0AAP0KUT4_9MAGN</name>